<dbReference type="SUPFAM" id="SSF46785">
    <property type="entry name" value="Winged helix' DNA-binding domain"/>
    <property type="match status" value="1"/>
</dbReference>
<evidence type="ECO:0000259" key="5">
    <source>
        <dbReference type="PROSITE" id="PS50931"/>
    </source>
</evidence>
<organism evidence="6 7">
    <name type="scientific">Arthrobacter cavernae</name>
    <dbReference type="NCBI Taxonomy" id="2817681"/>
    <lineage>
        <taxon>Bacteria</taxon>
        <taxon>Bacillati</taxon>
        <taxon>Actinomycetota</taxon>
        <taxon>Actinomycetes</taxon>
        <taxon>Micrococcales</taxon>
        <taxon>Micrococcaceae</taxon>
        <taxon>Arthrobacter</taxon>
    </lineage>
</organism>
<comment type="caution">
    <text evidence="6">The sequence shown here is derived from an EMBL/GenBank/DDBJ whole genome shotgun (WGS) entry which is preliminary data.</text>
</comment>
<gene>
    <name evidence="6" type="ORF">J1902_07030</name>
</gene>
<dbReference type="RefSeq" id="WP_207615542.1">
    <property type="nucleotide sequence ID" value="NZ_JAFNLL010000013.1"/>
</dbReference>
<keyword evidence="3" id="KW-0238">DNA-binding</keyword>
<dbReference type="Proteomes" id="UP000664164">
    <property type="component" value="Unassembled WGS sequence"/>
</dbReference>
<keyword evidence="7" id="KW-1185">Reference proteome</keyword>
<dbReference type="AlphaFoldDB" id="A0A939HBA0"/>
<protein>
    <submittedName>
        <fullName evidence="6">LysR family transcriptional regulator</fullName>
    </submittedName>
</protein>
<evidence type="ECO:0000256" key="3">
    <source>
        <dbReference type="ARBA" id="ARBA00023125"/>
    </source>
</evidence>
<evidence type="ECO:0000256" key="2">
    <source>
        <dbReference type="ARBA" id="ARBA00023015"/>
    </source>
</evidence>
<proteinExistence type="inferred from homology"/>
<name>A0A939HBA0_9MICC</name>
<dbReference type="EMBL" id="JAFNLL010000013">
    <property type="protein sequence ID" value="MBO1267737.1"/>
    <property type="molecule type" value="Genomic_DNA"/>
</dbReference>
<dbReference type="InterPro" id="IPR036388">
    <property type="entry name" value="WH-like_DNA-bd_sf"/>
</dbReference>
<dbReference type="Gene3D" id="1.10.10.10">
    <property type="entry name" value="Winged helix-like DNA-binding domain superfamily/Winged helix DNA-binding domain"/>
    <property type="match status" value="1"/>
</dbReference>
<evidence type="ECO:0000256" key="4">
    <source>
        <dbReference type="ARBA" id="ARBA00023163"/>
    </source>
</evidence>
<reference evidence="6" key="1">
    <citation type="submission" date="2021-03" db="EMBL/GenBank/DDBJ databases">
        <title>A new species, PO-11, isolated from a karst cave deposit.</title>
        <authorList>
            <person name="Zhaoxiaoyong W."/>
        </authorList>
    </citation>
    <scope>NUCLEOTIDE SEQUENCE</scope>
    <source>
        <strain evidence="6">PO-11</strain>
    </source>
</reference>
<evidence type="ECO:0000256" key="1">
    <source>
        <dbReference type="ARBA" id="ARBA00009437"/>
    </source>
</evidence>
<dbReference type="GO" id="GO:0003700">
    <property type="term" value="F:DNA-binding transcription factor activity"/>
    <property type="evidence" value="ECO:0007669"/>
    <property type="project" value="InterPro"/>
</dbReference>
<dbReference type="InterPro" id="IPR000847">
    <property type="entry name" value="LysR_HTH_N"/>
</dbReference>
<keyword evidence="4" id="KW-0804">Transcription</keyword>
<dbReference type="GO" id="GO:0003677">
    <property type="term" value="F:DNA binding"/>
    <property type="evidence" value="ECO:0007669"/>
    <property type="project" value="UniProtKB-KW"/>
</dbReference>
<dbReference type="GO" id="GO:0032993">
    <property type="term" value="C:protein-DNA complex"/>
    <property type="evidence" value="ECO:0007669"/>
    <property type="project" value="TreeGrafter"/>
</dbReference>
<evidence type="ECO:0000313" key="6">
    <source>
        <dbReference type="EMBL" id="MBO1267737.1"/>
    </source>
</evidence>
<dbReference type="PRINTS" id="PR00039">
    <property type="entry name" value="HTHLYSR"/>
</dbReference>
<dbReference type="Pfam" id="PF00126">
    <property type="entry name" value="HTH_1"/>
    <property type="match status" value="1"/>
</dbReference>
<dbReference type="PANTHER" id="PTHR30346">
    <property type="entry name" value="TRANSCRIPTIONAL DUAL REGULATOR HCAR-RELATED"/>
    <property type="match status" value="1"/>
</dbReference>
<accession>A0A939HBA0</accession>
<evidence type="ECO:0000313" key="7">
    <source>
        <dbReference type="Proteomes" id="UP000664164"/>
    </source>
</evidence>
<dbReference type="PROSITE" id="PS50931">
    <property type="entry name" value="HTH_LYSR"/>
    <property type="match status" value="1"/>
</dbReference>
<dbReference type="PANTHER" id="PTHR30346:SF28">
    <property type="entry name" value="HTH-TYPE TRANSCRIPTIONAL REGULATOR CYNR"/>
    <property type="match status" value="1"/>
</dbReference>
<comment type="similarity">
    <text evidence="1">Belongs to the LysR transcriptional regulatory family.</text>
</comment>
<keyword evidence="2" id="KW-0805">Transcription regulation</keyword>
<feature type="domain" description="HTH lysR-type" evidence="5">
    <location>
        <begin position="1"/>
        <end position="58"/>
    </location>
</feature>
<sequence length="87" mass="9593">MRFAQLRYLEAALRTGSFRQAAKELDISQPTITNQVQRLEEDLGVILVTRGAKGVRPTYAATGYCRTLSLRSRPRKCCAPKPAPSAA</sequence>
<dbReference type="InterPro" id="IPR036390">
    <property type="entry name" value="WH_DNA-bd_sf"/>
</dbReference>